<keyword evidence="1" id="KW-0732">Signal</keyword>
<protein>
    <submittedName>
        <fullName evidence="2">Uncharacterized protein</fullName>
    </submittedName>
</protein>
<dbReference type="EMBL" id="JBHSRD010000003">
    <property type="protein sequence ID" value="MFC6007198.1"/>
    <property type="molecule type" value="Genomic_DNA"/>
</dbReference>
<gene>
    <name evidence="2" type="ORF">ACFQDO_08655</name>
</gene>
<sequence>MAASRGVRRVAVLAALVLLPVGATTTAAAAPTHERAAGTTIRLADFSLSPHAFTTRLVLTVDDAAAPPTHVRRAVPLYAAVVAARRSARVEAAKAKATHEAAVKAKAKAKAARAKASAARPSGGGGSSSLQQAISRIPGYAAHRPANWISTGRYGHYGATDLASNNVYINPGVPSSVLDAVVRHEWSHILSVRAYGGSYPAMMSATNRVFGGSGMTGAERAADCMAIQLGASWTHYTSCSNSHWRAAATRLLSGRRL</sequence>
<comment type="caution">
    <text evidence="2">The sequence shown here is derived from an EMBL/GenBank/DDBJ whole genome shotgun (WGS) entry which is preliminary data.</text>
</comment>
<reference evidence="3" key="1">
    <citation type="journal article" date="2019" name="Int. J. Syst. Evol. Microbiol.">
        <title>The Global Catalogue of Microorganisms (GCM) 10K type strain sequencing project: providing services to taxonomists for standard genome sequencing and annotation.</title>
        <authorList>
            <consortium name="The Broad Institute Genomics Platform"/>
            <consortium name="The Broad Institute Genome Sequencing Center for Infectious Disease"/>
            <person name="Wu L."/>
            <person name="Ma J."/>
        </authorList>
    </citation>
    <scope>NUCLEOTIDE SEQUENCE [LARGE SCALE GENOMIC DNA]</scope>
    <source>
        <strain evidence="3">KACC 14249</strain>
    </source>
</reference>
<keyword evidence="3" id="KW-1185">Reference proteome</keyword>
<name>A0ABW1JEQ1_9ACTN</name>
<dbReference type="RefSeq" id="WP_345716004.1">
    <property type="nucleotide sequence ID" value="NZ_BAABFP010000004.1"/>
</dbReference>
<evidence type="ECO:0000256" key="1">
    <source>
        <dbReference type="SAM" id="SignalP"/>
    </source>
</evidence>
<dbReference type="Proteomes" id="UP001596189">
    <property type="component" value="Unassembled WGS sequence"/>
</dbReference>
<proteinExistence type="predicted"/>
<accession>A0ABW1JEQ1</accession>
<organism evidence="2 3">
    <name type="scientific">Angustibacter luteus</name>
    <dbReference type="NCBI Taxonomy" id="658456"/>
    <lineage>
        <taxon>Bacteria</taxon>
        <taxon>Bacillati</taxon>
        <taxon>Actinomycetota</taxon>
        <taxon>Actinomycetes</taxon>
        <taxon>Kineosporiales</taxon>
        <taxon>Kineosporiaceae</taxon>
    </lineage>
</organism>
<feature type="signal peptide" evidence="1">
    <location>
        <begin position="1"/>
        <end position="29"/>
    </location>
</feature>
<feature type="chain" id="PRO_5046989984" evidence="1">
    <location>
        <begin position="30"/>
        <end position="257"/>
    </location>
</feature>
<evidence type="ECO:0000313" key="2">
    <source>
        <dbReference type="EMBL" id="MFC6007198.1"/>
    </source>
</evidence>
<evidence type="ECO:0000313" key="3">
    <source>
        <dbReference type="Proteomes" id="UP001596189"/>
    </source>
</evidence>